<feature type="region of interest" description="Disordered" evidence="1">
    <location>
        <begin position="107"/>
        <end position="160"/>
    </location>
</feature>
<feature type="compositionally biased region" description="Basic and acidic residues" evidence="1">
    <location>
        <begin position="141"/>
        <end position="159"/>
    </location>
</feature>
<protein>
    <recommendedName>
        <fullName evidence="5">WAP domain-containing protein</fullName>
    </recommendedName>
</protein>
<feature type="chain" id="PRO_5044495576" description="WAP domain-containing protein" evidence="2">
    <location>
        <begin position="18"/>
        <end position="225"/>
    </location>
</feature>
<sequence>MKFFNVLFFFYAALVVSVPTAINDAELDKSNASPDALTVVCQWDWDCPKQQLCCKGRCHRTGDCKHVPPKSEVAGPQRCTWATDCRPGDLCCSGYCQSVYDCRRVPPKPPVKDSEDTADNKDSPETPGDAEPVIDNSSETQLDKRRYRSPEDKFNKTNDESSIQSLQTEVTCKQYWDCGVSGEHQWMCYPAVAKELSAILLDAGWGDQFILLSLLRNSANVLLTG</sequence>
<feature type="signal peptide" evidence="2">
    <location>
        <begin position="1"/>
        <end position="17"/>
    </location>
</feature>
<evidence type="ECO:0000313" key="3">
    <source>
        <dbReference type="EMBL" id="RMZ42658.1"/>
    </source>
</evidence>
<accession>A0AB74C7R4</accession>
<keyword evidence="2" id="KW-0732">Signal</keyword>
<dbReference type="EMBL" id="QQZZ01000104">
    <property type="protein sequence ID" value="RMZ42658.1"/>
    <property type="molecule type" value="Genomic_DNA"/>
</dbReference>
<gene>
    <name evidence="3" type="ORF">CA14_002596</name>
</gene>
<evidence type="ECO:0000256" key="2">
    <source>
        <dbReference type="SAM" id="SignalP"/>
    </source>
</evidence>
<dbReference type="AlphaFoldDB" id="A0AB74C7R4"/>
<proteinExistence type="predicted"/>
<dbReference type="Proteomes" id="UP000275480">
    <property type="component" value="Unassembled WGS sequence"/>
</dbReference>
<evidence type="ECO:0008006" key="5">
    <source>
        <dbReference type="Google" id="ProtNLM"/>
    </source>
</evidence>
<comment type="caution">
    <text evidence="3">The sequence shown here is derived from an EMBL/GenBank/DDBJ whole genome shotgun (WGS) entry which is preliminary data.</text>
</comment>
<evidence type="ECO:0000313" key="4">
    <source>
        <dbReference type="Proteomes" id="UP000275480"/>
    </source>
</evidence>
<name>A0AB74C7R4_ASPFL</name>
<reference evidence="3 4" key="1">
    <citation type="submission" date="2018-07" db="EMBL/GenBank/DDBJ databases">
        <title>Identification of spontaneous genetic mutation associated with occurrence of a yellow conidial color mutant of Aspergillus flavus.</title>
        <authorList>
            <person name="Chang P.-K."/>
            <person name="Mack B.M."/>
            <person name="Scharfenstein L."/>
            <person name="Gilbert M.K."/>
        </authorList>
    </citation>
    <scope>NUCLEOTIDE SEQUENCE [LARGE SCALE GENOMIC DNA]</scope>
    <source>
        <strain evidence="3 4">CA14</strain>
    </source>
</reference>
<evidence type="ECO:0000256" key="1">
    <source>
        <dbReference type="SAM" id="MobiDB-lite"/>
    </source>
</evidence>
<organism evidence="3 4">
    <name type="scientific">Aspergillus flavus</name>
    <dbReference type="NCBI Taxonomy" id="5059"/>
    <lineage>
        <taxon>Eukaryota</taxon>
        <taxon>Fungi</taxon>
        <taxon>Dikarya</taxon>
        <taxon>Ascomycota</taxon>
        <taxon>Pezizomycotina</taxon>
        <taxon>Eurotiomycetes</taxon>
        <taxon>Eurotiomycetidae</taxon>
        <taxon>Eurotiales</taxon>
        <taxon>Aspergillaceae</taxon>
        <taxon>Aspergillus</taxon>
        <taxon>Aspergillus subgen. Circumdati</taxon>
    </lineage>
</organism>
<feature type="compositionally biased region" description="Basic and acidic residues" evidence="1">
    <location>
        <begin position="110"/>
        <end position="124"/>
    </location>
</feature>